<dbReference type="InterPro" id="IPR050343">
    <property type="entry name" value="RsuA_PseudoU_synthase"/>
</dbReference>
<dbReference type="InterPro" id="IPR042092">
    <property type="entry name" value="PsdUridine_s_RsuA/RluB/E/F_cat"/>
</dbReference>
<dbReference type="InterPro" id="IPR036986">
    <property type="entry name" value="S4_RNA-bd_sf"/>
</dbReference>
<dbReference type="GO" id="GO:0120159">
    <property type="term" value="F:rRNA pseudouridine synthase activity"/>
    <property type="evidence" value="ECO:0007669"/>
    <property type="project" value="UniProtKB-ARBA"/>
</dbReference>
<dbReference type="GO" id="GO:0003723">
    <property type="term" value="F:RNA binding"/>
    <property type="evidence" value="ECO:0007669"/>
    <property type="project" value="UniProtKB-KW"/>
</dbReference>
<proteinExistence type="inferred from homology"/>
<dbReference type="RefSeq" id="WP_088429953.1">
    <property type="nucleotide sequence ID" value="NZ_CP021983.2"/>
</dbReference>
<name>A0A1Z3HMJ3_9CYAN</name>
<dbReference type="InterPro" id="IPR020103">
    <property type="entry name" value="PsdUridine_synth_cat_dom_sf"/>
</dbReference>
<dbReference type="STRING" id="1641165.XM38_06100"/>
<dbReference type="KEGG" id="hhg:XM38_024860"/>
<dbReference type="OrthoDB" id="9807213at2"/>
<dbReference type="FunFam" id="3.10.290.10:FF:000003">
    <property type="entry name" value="Pseudouridine synthase"/>
    <property type="match status" value="1"/>
</dbReference>
<dbReference type="Pfam" id="PF00849">
    <property type="entry name" value="PseudoU_synth_2"/>
    <property type="match status" value="1"/>
</dbReference>
<dbReference type="GO" id="GO:0000455">
    <property type="term" value="P:enzyme-directed rRNA pseudouridine synthesis"/>
    <property type="evidence" value="ECO:0007669"/>
    <property type="project" value="UniProtKB-ARBA"/>
</dbReference>
<dbReference type="InterPro" id="IPR020094">
    <property type="entry name" value="TruA/RsuA/RluB/E/F_N"/>
</dbReference>
<feature type="domain" description="RNA-binding S4" evidence="5">
    <location>
        <begin position="3"/>
        <end position="60"/>
    </location>
</feature>
<dbReference type="CDD" id="cd02870">
    <property type="entry name" value="PseudoU_synth_RsuA_like"/>
    <property type="match status" value="1"/>
</dbReference>
<keyword evidence="2 4" id="KW-0413">Isomerase</keyword>
<dbReference type="PANTHER" id="PTHR47683">
    <property type="entry name" value="PSEUDOURIDINE SYNTHASE FAMILY PROTEIN-RELATED"/>
    <property type="match status" value="1"/>
</dbReference>
<reference evidence="6 7" key="1">
    <citation type="journal article" date="2016" name="Biochim. Biophys. Acta">
        <title>Characterization of red-shifted phycobilisomes isolated from the chlorophyll f-containing cyanobacterium Halomicronema hongdechloris.</title>
        <authorList>
            <person name="Li Y."/>
            <person name="Lin Y."/>
            <person name="Garvey C.J."/>
            <person name="Birch D."/>
            <person name="Corkery R.W."/>
            <person name="Loughlin P.C."/>
            <person name="Scheer H."/>
            <person name="Willows R.D."/>
            <person name="Chen M."/>
        </authorList>
    </citation>
    <scope>NUCLEOTIDE SEQUENCE [LARGE SCALE GENOMIC DNA]</scope>
    <source>
        <strain evidence="6 7">C2206</strain>
    </source>
</reference>
<dbReference type="EC" id="5.4.99.-" evidence="4"/>
<dbReference type="InterPro" id="IPR006145">
    <property type="entry name" value="PsdUridine_synth_RsuA/RluA"/>
</dbReference>
<evidence type="ECO:0000256" key="2">
    <source>
        <dbReference type="ARBA" id="ARBA00023235"/>
    </source>
</evidence>
<protein>
    <recommendedName>
        <fullName evidence="4">Pseudouridine synthase</fullName>
        <ecNumber evidence="4">5.4.99.-</ecNumber>
    </recommendedName>
</protein>
<evidence type="ECO:0000256" key="1">
    <source>
        <dbReference type="ARBA" id="ARBA00008348"/>
    </source>
</evidence>
<dbReference type="Proteomes" id="UP000191901">
    <property type="component" value="Chromosome"/>
</dbReference>
<dbReference type="SMART" id="SM00363">
    <property type="entry name" value="S4"/>
    <property type="match status" value="1"/>
</dbReference>
<dbReference type="PROSITE" id="PS01149">
    <property type="entry name" value="PSI_RSU"/>
    <property type="match status" value="1"/>
</dbReference>
<keyword evidence="3" id="KW-0694">RNA-binding</keyword>
<accession>A0A1Z3HMJ3</accession>
<dbReference type="InterPro" id="IPR018496">
    <property type="entry name" value="PsdUridine_synth_RsuA/RluB_CS"/>
</dbReference>
<dbReference type="Gene3D" id="3.30.70.580">
    <property type="entry name" value="Pseudouridine synthase I, catalytic domain, N-terminal subdomain"/>
    <property type="match status" value="1"/>
</dbReference>
<dbReference type="CDD" id="cd00165">
    <property type="entry name" value="S4"/>
    <property type="match status" value="1"/>
</dbReference>
<sequence>MAERLQKLLSQWGLASRRQAEQMIREGRVVVNGAIADLGQKANPAVDMIQLDGRVLEPVMPDRWVWLLNKPAGVVSTCHDPQGRPTVIDHLPQDLRQGQGIHPVGRLDADSTGALLLTNDGQLTYQLTHPRHHIPKQYHVWVRGQPSAATLRQWSQGIMLDGRQTQPAQVTRLTHNSQQTLLEITLWEGRNRQIRRTADQLGHPVLSLHRIAIGQLALGSLASGKSRPLTRDEITRLQAEAGTPKTAAIDSSSCFR</sequence>
<dbReference type="InterPro" id="IPR000748">
    <property type="entry name" value="PsdUridine_synth_RsuA/RluB/E/F"/>
</dbReference>
<comment type="similarity">
    <text evidence="1 4">Belongs to the pseudouridine synthase RsuA family.</text>
</comment>
<evidence type="ECO:0000313" key="7">
    <source>
        <dbReference type="Proteomes" id="UP000191901"/>
    </source>
</evidence>
<dbReference type="AlphaFoldDB" id="A0A1Z3HMJ3"/>
<dbReference type="EMBL" id="CP021983">
    <property type="protein sequence ID" value="ASC71534.1"/>
    <property type="molecule type" value="Genomic_DNA"/>
</dbReference>
<organism evidence="6 7">
    <name type="scientific">Halomicronema hongdechloris C2206</name>
    <dbReference type="NCBI Taxonomy" id="1641165"/>
    <lineage>
        <taxon>Bacteria</taxon>
        <taxon>Bacillati</taxon>
        <taxon>Cyanobacteriota</taxon>
        <taxon>Cyanophyceae</taxon>
        <taxon>Nodosilineales</taxon>
        <taxon>Nodosilineaceae</taxon>
        <taxon>Halomicronema</taxon>
    </lineage>
</organism>
<evidence type="ECO:0000313" key="6">
    <source>
        <dbReference type="EMBL" id="ASC71534.1"/>
    </source>
</evidence>
<dbReference type="SUPFAM" id="SSF55174">
    <property type="entry name" value="Alpha-L RNA-binding motif"/>
    <property type="match status" value="1"/>
</dbReference>
<evidence type="ECO:0000256" key="4">
    <source>
        <dbReference type="RuleBase" id="RU003887"/>
    </source>
</evidence>
<evidence type="ECO:0000259" key="5">
    <source>
        <dbReference type="SMART" id="SM00363"/>
    </source>
</evidence>
<dbReference type="Pfam" id="PF01479">
    <property type="entry name" value="S4"/>
    <property type="match status" value="1"/>
</dbReference>
<dbReference type="Gene3D" id="3.30.70.1560">
    <property type="entry name" value="Alpha-L RNA-binding motif"/>
    <property type="match status" value="1"/>
</dbReference>
<gene>
    <name evidence="6" type="ORF">XM38_024860</name>
</gene>
<evidence type="ECO:0000256" key="3">
    <source>
        <dbReference type="PROSITE-ProRule" id="PRU00182"/>
    </source>
</evidence>
<keyword evidence="7" id="KW-1185">Reference proteome</keyword>
<dbReference type="NCBIfam" id="TIGR00093">
    <property type="entry name" value="pseudouridine synthase"/>
    <property type="match status" value="1"/>
</dbReference>
<dbReference type="PROSITE" id="PS50889">
    <property type="entry name" value="S4"/>
    <property type="match status" value="1"/>
</dbReference>
<dbReference type="SUPFAM" id="SSF55120">
    <property type="entry name" value="Pseudouridine synthase"/>
    <property type="match status" value="1"/>
</dbReference>
<dbReference type="Gene3D" id="3.10.290.10">
    <property type="entry name" value="RNA-binding S4 domain"/>
    <property type="match status" value="1"/>
</dbReference>
<dbReference type="InterPro" id="IPR002942">
    <property type="entry name" value="S4_RNA-bd"/>
</dbReference>
<dbReference type="PANTHER" id="PTHR47683:SF2">
    <property type="entry name" value="RNA-BINDING S4 DOMAIN-CONTAINING PROTEIN"/>
    <property type="match status" value="1"/>
</dbReference>